<accession>A0A8S3S2A6</accession>
<feature type="compositionally biased region" description="Acidic residues" evidence="1">
    <location>
        <begin position="31"/>
        <end position="59"/>
    </location>
</feature>
<protein>
    <submittedName>
        <fullName evidence="2">Uncharacterized protein</fullName>
    </submittedName>
</protein>
<name>A0A8S3S2A6_MYTED</name>
<sequence length="261" mass="29786">MKLNEPSSSESYVDDTEVIYNRNSSIGDSSETPEEEMDDSRETTQEEIDDSSETTEEEPNGLGSTFVLMFDGRYGLYDALDAYKPNEVTSAGILTHWIDSILTYCVDDSVDEEIKLPKILFAATHGDSFTQNELDDRKAMFIEELTKIFSSNDLHEHIIYNTLFFFDARNKDDPEIQQLTKHLVDIAFEQPSWGQQMPVAWVPLELQISKMKAARMNFVTKSQLQGFNVQNGDFILTDPQFEDFLKAQHSLGKLLYFGNTV</sequence>
<feature type="compositionally biased region" description="Polar residues" evidence="1">
    <location>
        <begin position="1"/>
        <end position="11"/>
    </location>
</feature>
<dbReference type="OrthoDB" id="5962960at2759"/>
<dbReference type="Proteomes" id="UP000683360">
    <property type="component" value="Unassembled WGS sequence"/>
</dbReference>
<organism evidence="2 3">
    <name type="scientific">Mytilus edulis</name>
    <name type="common">Blue mussel</name>
    <dbReference type="NCBI Taxonomy" id="6550"/>
    <lineage>
        <taxon>Eukaryota</taxon>
        <taxon>Metazoa</taxon>
        <taxon>Spiralia</taxon>
        <taxon>Lophotrochozoa</taxon>
        <taxon>Mollusca</taxon>
        <taxon>Bivalvia</taxon>
        <taxon>Autobranchia</taxon>
        <taxon>Pteriomorphia</taxon>
        <taxon>Mytilida</taxon>
        <taxon>Mytiloidea</taxon>
        <taxon>Mytilidae</taxon>
        <taxon>Mytilinae</taxon>
        <taxon>Mytilus</taxon>
    </lineage>
</organism>
<feature type="region of interest" description="Disordered" evidence="1">
    <location>
        <begin position="1"/>
        <end position="63"/>
    </location>
</feature>
<feature type="compositionally biased region" description="Polar residues" evidence="1">
    <location>
        <begin position="21"/>
        <end position="30"/>
    </location>
</feature>
<dbReference type="AlphaFoldDB" id="A0A8S3S2A6"/>
<evidence type="ECO:0000313" key="3">
    <source>
        <dbReference type="Proteomes" id="UP000683360"/>
    </source>
</evidence>
<evidence type="ECO:0000256" key="1">
    <source>
        <dbReference type="SAM" id="MobiDB-lite"/>
    </source>
</evidence>
<comment type="caution">
    <text evidence="2">The sequence shown here is derived from an EMBL/GenBank/DDBJ whole genome shotgun (WGS) entry which is preliminary data.</text>
</comment>
<gene>
    <name evidence="2" type="ORF">MEDL_29004</name>
</gene>
<reference evidence="2" key="1">
    <citation type="submission" date="2021-03" db="EMBL/GenBank/DDBJ databases">
        <authorList>
            <person name="Bekaert M."/>
        </authorList>
    </citation>
    <scope>NUCLEOTIDE SEQUENCE</scope>
</reference>
<keyword evidence="3" id="KW-1185">Reference proteome</keyword>
<dbReference type="EMBL" id="CAJPWZ010001438">
    <property type="protein sequence ID" value="CAG2215250.1"/>
    <property type="molecule type" value="Genomic_DNA"/>
</dbReference>
<evidence type="ECO:0000313" key="2">
    <source>
        <dbReference type="EMBL" id="CAG2215250.1"/>
    </source>
</evidence>
<proteinExistence type="predicted"/>